<dbReference type="Proteomes" id="UP000078046">
    <property type="component" value="Unassembled WGS sequence"/>
</dbReference>
<accession>A0A177BCP9</accession>
<proteinExistence type="predicted"/>
<dbReference type="EMBL" id="LWCA01000055">
    <property type="protein sequence ID" value="OAF71392.1"/>
    <property type="molecule type" value="Genomic_DNA"/>
</dbReference>
<reference evidence="1 2" key="1">
    <citation type="submission" date="2016-04" db="EMBL/GenBank/DDBJ databases">
        <title>The genome of Intoshia linei affirms orthonectids as highly simplified spiralians.</title>
        <authorList>
            <person name="Mikhailov K.V."/>
            <person name="Slusarev G.S."/>
            <person name="Nikitin M.A."/>
            <person name="Logacheva M.D."/>
            <person name="Penin A."/>
            <person name="Aleoshin V."/>
            <person name="Panchin Y.V."/>
        </authorList>
    </citation>
    <scope>NUCLEOTIDE SEQUENCE [LARGE SCALE GENOMIC DNA]</scope>
    <source>
        <strain evidence="1">Intl2013</strain>
        <tissue evidence="1">Whole animal</tissue>
    </source>
</reference>
<comment type="caution">
    <text evidence="1">The sequence shown here is derived from an EMBL/GenBank/DDBJ whole genome shotgun (WGS) entry which is preliminary data.</text>
</comment>
<evidence type="ECO:0000313" key="2">
    <source>
        <dbReference type="Proteomes" id="UP000078046"/>
    </source>
</evidence>
<organism evidence="1 2">
    <name type="scientific">Intoshia linei</name>
    <dbReference type="NCBI Taxonomy" id="1819745"/>
    <lineage>
        <taxon>Eukaryota</taxon>
        <taxon>Metazoa</taxon>
        <taxon>Spiralia</taxon>
        <taxon>Lophotrochozoa</taxon>
        <taxon>Mesozoa</taxon>
        <taxon>Orthonectida</taxon>
        <taxon>Rhopaluridae</taxon>
        <taxon>Intoshia</taxon>
    </lineage>
</organism>
<name>A0A177BCP9_9BILA</name>
<keyword evidence="2" id="KW-1185">Reference proteome</keyword>
<gene>
    <name evidence="1" type="ORF">A3Q56_00844</name>
</gene>
<protein>
    <submittedName>
        <fullName evidence="1">Uncharacterized protein</fullName>
    </submittedName>
</protein>
<evidence type="ECO:0000313" key="1">
    <source>
        <dbReference type="EMBL" id="OAF71392.1"/>
    </source>
</evidence>
<sequence length="584" mass="70224">MYLFEKLTKITRQGNIIETFKYFKNCVELFSLIEKHKKYKLDAIFTSQRQIIKQKTIELMEQLKKLNLKCIFRPNENIVFDLCKMYECLQMLIKIDHNEIYLNLIKLVGYLSQMRKVNVDELSKIIITLIEKEINLMDKSTQFTLSDRKLACSEIIDMLIVLTSDNIHKFAKLFTNNSLLDYIEKYIFNPDTGLFLFYDLDPVMRLLGAEPSYLKRYDLVINLNIVKSLCCDYSSWIKVFNTCETIEFPVETIRNYPLGEIILRDFHNQYHNQYESQKKTVAIITNVISNSLVWIQKDLNYKNVMACSSEILLQYTHNDNCYDCINELTIGKIVIVNRNVFAFLGFVVHIVNRNEIYIINIMTGMQSIFNNNHLFKINRHQINELMISSAEIYVKIDLEKFNFQRLFKMVSQMYPIYKSYYFLNSYIHTGYYFVDVVTPEVYKVMLNPKIVEPFVYNQSCEFWQFIISDLEYRKDHNLYKFDIEWRIIRLYLNKMLKEILNNGYVIYENYNILRNVINRVDLSDNFVYAFYKKYFYFNHFEKILPFFGDDFKFLSQFSQFIKQDSFNSHQYVPLENKPFRLFKF</sequence>
<dbReference type="AlphaFoldDB" id="A0A177BCP9"/>